<dbReference type="SUPFAM" id="SSF101936">
    <property type="entry name" value="DNA-binding pseudobarrel domain"/>
    <property type="match status" value="1"/>
</dbReference>
<evidence type="ECO:0000256" key="3">
    <source>
        <dbReference type="ARBA" id="ARBA00023125"/>
    </source>
</evidence>
<protein>
    <submittedName>
        <fullName evidence="7">B3 domain-containing protein REM16</fullName>
    </submittedName>
</protein>
<evidence type="ECO:0000256" key="6">
    <source>
        <dbReference type="SAM" id="MobiDB-lite"/>
    </source>
</evidence>
<feature type="compositionally biased region" description="Basic and acidic residues" evidence="6">
    <location>
        <begin position="96"/>
        <end position="107"/>
    </location>
</feature>
<reference evidence="7" key="2">
    <citation type="journal article" date="2024" name="Plant">
        <title>Genomic evolution and insights into agronomic trait innovations of Sesamum species.</title>
        <authorList>
            <person name="Miao H."/>
            <person name="Wang L."/>
            <person name="Qu L."/>
            <person name="Liu H."/>
            <person name="Sun Y."/>
            <person name="Le M."/>
            <person name="Wang Q."/>
            <person name="Wei S."/>
            <person name="Zheng Y."/>
            <person name="Lin W."/>
            <person name="Duan Y."/>
            <person name="Cao H."/>
            <person name="Xiong S."/>
            <person name="Wang X."/>
            <person name="Wei L."/>
            <person name="Li C."/>
            <person name="Ma Q."/>
            <person name="Ju M."/>
            <person name="Zhao R."/>
            <person name="Li G."/>
            <person name="Mu C."/>
            <person name="Tian Q."/>
            <person name="Mei H."/>
            <person name="Zhang T."/>
            <person name="Gao T."/>
            <person name="Zhang H."/>
        </authorList>
    </citation>
    <scope>NUCLEOTIDE SEQUENCE</scope>
    <source>
        <strain evidence="7">KEN1</strain>
    </source>
</reference>
<dbReference type="AlphaFoldDB" id="A0AAW2WA92"/>
<reference evidence="7" key="1">
    <citation type="submission" date="2020-06" db="EMBL/GenBank/DDBJ databases">
        <authorList>
            <person name="Li T."/>
            <person name="Hu X."/>
            <person name="Zhang T."/>
            <person name="Song X."/>
            <person name="Zhang H."/>
            <person name="Dai N."/>
            <person name="Sheng W."/>
            <person name="Hou X."/>
            <person name="Wei L."/>
        </authorList>
    </citation>
    <scope>NUCLEOTIDE SEQUENCE</scope>
    <source>
        <strain evidence="7">KEN1</strain>
        <tissue evidence="7">Leaf</tissue>
    </source>
</reference>
<dbReference type="EMBL" id="JACGWN010000008">
    <property type="protein sequence ID" value="KAL0438639.1"/>
    <property type="molecule type" value="Genomic_DNA"/>
</dbReference>
<dbReference type="GO" id="GO:0005634">
    <property type="term" value="C:nucleus"/>
    <property type="evidence" value="ECO:0007669"/>
    <property type="project" value="UniProtKB-SubCell"/>
</dbReference>
<name>A0AAW2WA92_9LAMI</name>
<dbReference type="GO" id="GO:0003677">
    <property type="term" value="F:DNA binding"/>
    <property type="evidence" value="ECO:0007669"/>
    <property type="project" value="UniProtKB-KW"/>
</dbReference>
<evidence type="ECO:0000313" key="7">
    <source>
        <dbReference type="EMBL" id="KAL0438639.1"/>
    </source>
</evidence>
<proteinExistence type="predicted"/>
<sequence>MECRTGDRRRFVASQTWLESICEDHSLEENDILIFKYNWNSRFDVLMFDQESLCETEASYFVSKCEHTESAHGNKRRRSLEESFNETNQSSDDVADDHRAKKPRNDVARTPPSRTQSSRSTSKSRRGIKSVVKIPF</sequence>
<dbReference type="InterPro" id="IPR015300">
    <property type="entry name" value="DNA-bd_pseudobarrel_sf"/>
</dbReference>
<evidence type="ECO:0000256" key="1">
    <source>
        <dbReference type="ARBA" id="ARBA00004123"/>
    </source>
</evidence>
<evidence type="ECO:0000256" key="5">
    <source>
        <dbReference type="ARBA" id="ARBA00023242"/>
    </source>
</evidence>
<keyword evidence="5" id="KW-0539">Nucleus</keyword>
<organism evidence="7">
    <name type="scientific">Sesamum latifolium</name>
    <dbReference type="NCBI Taxonomy" id="2727402"/>
    <lineage>
        <taxon>Eukaryota</taxon>
        <taxon>Viridiplantae</taxon>
        <taxon>Streptophyta</taxon>
        <taxon>Embryophyta</taxon>
        <taxon>Tracheophyta</taxon>
        <taxon>Spermatophyta</taxon>
        <taxon>Magnoliopsida</taxon>
        <taxon>eudicotyledons</taxon>
        <taxon>Gunneridae</taxon>
        <taxon>Pentapetalae</taxon>
        <taxon>asterids</taxon>
        <taxon>lamiids</taxon>
        <taxon>Lamiales</taxon>
        <taxon>Pedaliaceae</taxon>
        <taxon>Sesamum</taxon>
    </lineage>
</organism>
<feature type="region of interest" description="Disordered" evidence="6">
    <location>
        <begin position="70"/>
        <end position="136"/>
    </location>
</feature>
<keyword evidence="4" id="KW-0804">Transcription</keyword>
<feature type="compositionally biased region" description="Low complexity" evidence="6">
    <location>
        <begin position="109"/>
        <end position="121"/>
    </location>
</feature>
<dbReference type="Gene3D" id="2.40.330.10">
    <property type="entry name" value="DNA-binding pseudobarrel domain"/>
    <property type="match status" value="1"/>
</dbReference>
<accession>A0AAW2WA92</accession>
<gene>
    <name evidence="7" type="ORF">Slati_2346900</name>
</gene>
<keyword evidence="2" id="KW-0805">Transcription regulation</keyword>
<comment type="subcellular location">
    <subcellularLocation>
        <location evidence="1">Nucleus</location>
    </subcellularLocation>
</comment>
<comment type="caution">
    <text evidence="7">The sequence shown here is derived from an EMBL/GenBank/DDBJ whole genome shotgun (WGS) entry which is preliminary data.</text>
</comment>
<keyword evidence="3" id="KW-0238">DNA-binding</keyword>
<evidence type="ECO:0000256" key="2">
    <source>
        <dbReference type="ARBA" id="ARBA00023015"/>
    </source>
</evidence>
<evidence type="ECO:0000256" key="4">
    <source>
        <dbReference type="ARBA" id="ARBA00023163"/>
    </source>
</evidence>